<evidence type="ECO:0000256" key="4">
    <source>
        <dbReference type="RuleBase" id="RU003495"/>
    </source>
</evidence>
<feature type="compositionally biased region" description="Polar residues" evidence="5">
    <location>
        <begin position="33"/>
        <end position="45"/>
    </location>
</feature>
<dbReference type="CDD" id="cd22268">
    <property type="entry name" value="DPBB_RlpA-like"/>
    <property type="match status" value="1"/>
</dbReference>
<evidence type="ECO:0000256" key="1">
    <source>
        <dbReference type="ARBA" id="ARBA00023239"/>
    </source>
</evidence>
<sequence length="151" mass="16704" precursor="true">MRALTLPAFCLALGLSVAFSPVEARDTRREPAAQSQTHKAQNQNRQKARRVQRGRASFYANHFHGKRMANGERFNRNANNAASRTLPLGTEARVKNLENGRTATVTIQDRGPFKKGRVLDVSPRTATLLGMREDGVAMVEITPIRIPDNPG</sequence>
<evidence type="ECO:0000259" key="6">
    <source>
        <dbReference type="Pfam" id="PF03330"/>
    </source>
</evidence>
<protein>
    <recommendedName>
        <fullName evidence="3">Endolytic peptidoglycan transglycosylase RlpA</fullName>
        <ecNumber evidence="3">4.2.2.-</ecNumber>
    </recommendedName>
</protein>
<evidence type="ECO:0000256" key="5">
    <source>
        <dbReference type="SAM" id="MobiDB-lite"/>
    </source>
</evidence>
<gene>
    <name evidence="3" type="primary">rlpA</name>
    <name evidence="7" type="ORF">MON41_11495</name>
</gene>
<dbReference type="RefSeq" id="WP_120006076.1">
    <property type="nucleotide sequence ID" value="NZ_JALBUU010000004.1"/>
</dbReference>
<dbReference type="PANTHER" id="PTHR34183">
    <property type="entry name" value="ENDOLYTIC PEPTIDOGLYCAN TRANSGLYCOSYLASE RLPA"/>
    <property type="match status" value="1"/>
</dbReference>
<dbReference type="InterPro" id="IPR009009">
    <property type="entry name" value="RlpA-like_DPBB"/>
</dbReference>
<proteinExistence type="inferred from homology"/>
<dbReference type="HAMAP" id="MF_02071">
    <property type="entry name" value="RlpA"/>
    <property type="match status" value="1"/>
</dbReference>
<keyword evidence="1 3" id="KW-0456">Lyase</keyword>
<feature type="domain" description="RlpA-like protein double-psi beta-barrel" evidence="6">
    <location>
        <begin position="52"/>
        <end position="140"/>
    </location>
</feature>
<dbReference type="NCBIfam" id="TIGR00413">
    <property type="entry name" value="rlpA"/>
    <property type="match status" value="1"/>
</dbReference>
<feature type="chain" id="PRO_5044942040" description="Endolytic peptidoglycan transglycosylase RlpA" evidence="3">
    <location>
        <begin position="25"/>
        <end position="151"/>
    </location>
</feature>
<comment type="function">
    <text evidence="3">Lytic transglycosylase with a strong preference for naked glycan strands that lack stem peptides.</text>
</comment>
<name>A0ABS9W529_9PROT</name>
<reference evidence="7 8" key="1">
    <citation type="submission" date="2022-03" db="EMBL/GenBank/DDBJ databases">
        <title>Complete genome analysis of Roseomonas KG 17.1 : a prolific producer of plant growth promoters.</title>
        <authorList>
            <person name="Saadouli I."/>
            <person name="Najjari A."/>
            <person name="Mosbah A."/>
            <person name="Ouzari H.I."/>
        </authorList>
    </citation>
    <scope>NUCLEOTIDE SEQUENCE [LARGE SCALE GENOMIC DNA]</scope>
    <source>
        <strain evidence="7 8">KG17-1</strain>
    </source>
</reference>
<dbReference type="InterPro" id="IPR036908">
    <property type="entry name" value="RlpA-like_sf"/>
</dbReference>
<dbReference type="Pfam" id="PF03330">
    <property type="entry name" value="DPBB_1"/>
    <property type="match status" value="1"/>
</dbReference>
<dbReference type="Gene3D" id="2.40.40.10">
    <property type="entry name" value="RlpA-like domain"/>
    <property type="match status" value="1"/>
</dbReference>
<accession>A0ABS9W529</accession>
<evidence type="ECO:0000256" key="2">
    <source>
        <dbReference type="ARBA" id="ARBA00023316"/>
    </source>
</evidence>
<comment type="caution">
    <text evidence="7">The sequence shown here is derived from an EMBL/GenBank/DDBJ whole genome shotgun (WGS) entry which is preliminary data.</text>
</comment>
<keyword evidence="8" id="KW-1185">Reference proteome</keyword>
<dbReference type="EMBL" id="JALBUU010000004">
    <property type="protein sequence ID" value="MCI0754379.1"/>
    <property type="molecule type" value="Genomic_DNA"/>
</dbReference>
<organism evidence="7 8">
    <name type="scientific">Teichococcus vastitatis</name>
    <dbReference type="NCBI Taxonomy" id="2307076"/>
    <lineage>
        <taxon>Bacteria</taxon>
        <taxon>Pseudomonadati</taxon>
        <taxon>Pseudomonadota</taxon>
        <taxon>Alphaproteobacteria</taxon>
        <taxon>Acetobacterales</taxon>
        <taxon>Roseomonadaceae</taxon>
        <taxon>Roseomonas</taxon>
    </lineage>
</organism>
<evidence type="ECO:0000313" key="8">
    <source>
        <dbReference type="Proteomes" id="UP001201985"/>
    </source>
</evidence>
<comment type="similarity">
    <text evidence="3 4">Belongs to the RlpA family.</text>
</comment>
<dbReference type="InterPro" id="IPR012997">
    <property type="entry name" value="RplA"/>
</dbReference>
<keyword evidence="3" id="KW-0732">Signal</keyword>
<evidence type="ECO:0000313" key="7">
    <source>
        <dbReference type="EMBL" id="MCI0754379.1"/>
    </source>
</evidence>
<feature type="signal peptide" evidence="3">
    <location>
        <begin position="1"/>
        <end position="24"/>
    </location>
</feature>
<evidence type="ECO:0000256" key="3">
    <source>
        <dbReference type="HAMAP-Rule" id="MF_02071"/>
    </source>
</evidence>
<dbReference type="InterPro" id="IPR034718">
    <property type="entry name" value="RlpA"/>
</dbReference>
<keyword evidence="2 3" id="KW-0961">Cell wall biogenesis/degradation</keyword>
<dbReference type="Proteomes" id="UP001201985">
    <property type="component" value="Unassembled WGS sequence"/>
</dbReference>
<dbReference type="SUPFAM" id="SSF50685">
    <property type="entry name" value="Barwin-like endoglucanases"/>
    <property type="match status" value="1"/>
</dbReference>
<feature type="region of interest" description="Disordered" evidence="5">
    <location>
        <begin position="26"/>
        <end position="55"/>
    </location>
</feature>
<dbReference type="EC" id="4.2.2.-" evidence="3"/>
<dbReference type="PANTHER" id="PTHR34183:SF8">
    <property type="entry name" value="ENDOLYTIC PEPTIDOGLYCAN TRANSGLYCOSYLASE RLPA-RELATED"/>
    <property type="match status" value="1"/>
</dbReference>